<gene>
    <name evidence="9" type="ORF">KP79_PYT00625</name>
</gene>
<dbReference type="InterPro" id="IPR046347">
    <property type="entry name" value="bZIP_sf"/>
</dbReference>
<dbReference type="GO" id="GO:0000978">
    <property type="term" value="F:RNA polymerase II cis-regulatory region sequence-specific DNA binding"/>
    <property type="evidence" value="ECO:0007669"/>
    <property type="project" value="TreeGrafter"/>
</dbReference>
<dbReference type="InterPro" id="IPR040223">
    <property type="entry name" value="PAR_bZIP"/>
</dbReference>
<comment type="subcellular location">
    <subcellularLocation>
        <location evidence="1">Nucleus</location>
    </subcellularLocation>
</comment>
<proteinExistence type="inferred from homology"/>
<comment type="caution">
    <text evidence="9">The sequence shown here is derived from an EMBL/GenBank/DDBJ whole genome shotgun (WGS) entry which is preliminary data.</text>
</comment>
<feature type="compositionally biased region" description="Low complexity" evidence="7">
    <location>
        <begin position="79"/>
        <end position="93"/>
    </location>
</feature>
<dbReference type="GO" id="GO:0005634">
    <property type="term" value="C:nucleus"/>
    <property type="evidence" value="ECO:0007669"/>
    <property type="project" value="UniProtKB-SubCell"/>
</dbReference>
<evidence type="ECO:0000256" key="2">
    <source>
        <dbReference type="ARBA" id="ARBA00009208"/>
    </source>
</evidence>
<dbReference type="FunFam" id="1.20.5.170:FF:000007">
    <property type="entry name" value="hepatic leukemia factor isoform X2"/>
    <property type="match status" value="1"/>
</dbReference>
<evidence type="ECO:0000313" key="9">
    <source>
        <dbReference type="EMBL" id="OWF52247.1"/>
    </source>
</evidence>
<feature type="region of interest" description="Disordered" evidence="7">
    <location>
        <begin position="239"/>
        <end position="344"/>
    </location>
</feature>
<accession>A0A210QU40</accession>
<feature type="domain" description="BZIP" evidence="8">
    <location>
        <begin position="321"/>
        <end position="378"/>
    </location>
</feature>
<feature type="compositionally biased region" description="Basic and acidic residues" evidence="7">
    <location>
        <begin position="314"/>
        <end position="344"/>
    </location>
</feature>
<dbReference type="SMART" id="SM00338">
    <property type="entry name" value="BRLZ"/>
    <property type="match status" value="1"/>
</dbReference>
<protein>
    <submittedName>
        <fullName evidence="9">Cell death specification protein 2</fullName>
    </submittedName>
</protein>
<evidence type="ECO:0000313" key="10">
    <source>
        <dbReference type="Proteomes" id="UP000242188"/>
    </source>
</evidence>
<keyword evidence="10" id="KW-1185">Reference proteome</keyword>
<comment type="similarity">
    <text evidence="2">Belongs to the bZIP family. PAR subfamily.</text>
</comment>
<dbReference type="PANTHER" id="PTHR11988">
    <property type="entry name" value="THYROTROPH EMBRYONIC FACTOR RELATED"/>
    <property type="match status" value="1"/>
</dbReference>
<evidence type="ECO:0000256" key="3">
    <source>
        <dbReference type="ARBA" id="ARBA00023015"/>
    </source>
</evidence>
<feature type="compositionally biased region" description="Low complexity" evidence="7">
    <location>
        <begin position="252"/>
        <end position="266"/>
    </location>
</feature>
<feature type="region of interest" description="Disordered" evidence="7">
    <location>
        <begin position="44"/>
        <end position="63"/>
    </location>
</feature>
<dbReference type="GO" id="GO:0000981">
    <property type="term" value="F:DNA-binding transcription factor activity, RNA polymerase II-specific"/>
    <property type="evidence" value="ECO:0007669"/>
    <property type="project" value="TreeGrafter"/>
</dbReference>
<name>A0A210QU40_MIZYE</name>
<keyword evidence="4" id="KW-0238">DNA-binding</keyword>
<dbReference type="Gene3D" id="1.20.5.170">
    <property type="match status" value="1"/>
</dbReference>
<organism evidence="9 10">
    <name type="scientific">Mizuhopecten yessoensis</name>
    <name type="common">Japanese scallop</name>
    <name type="synonym">Patinopecten yessoensis</name>
    <dbReference type="NCBI Taxonomy" id="6573"/>
    <lineage>
        <taxon>Eukaryota</taxon>
        <taxon>Metazoa</taxon>
        <taxon>Spiralia</taxon>
        <taxon>Lophotrochozoa</taxon>
        <taxon>Mollusca</taxon>
        <taxon>Bivalvia</taxon>
        <taxon>Autobranchia</taxon>
        <taxon>Pteriomorphia</taxon>
        <taxon>Pectinida</taxon>
        <taxon>Pectinoidea</taxon>
        <taxon>Pectinidae</taxon>
        <taxon>Mizuhopecten</taxon>
    </lineage>
</organism>
<dbReference type="AlphaFoldDB" id="A0A210QU40"/>
<keyword evidence="6" id="KW-0539">Nucleus</keyword>
<keyword evidence="3" id="KW-0805">Transcription regulation</keyword>
<evidence type="ECO:0000256" key="5">
    <source>
        <dbReference type="ARBA" id="ARBA00023163"/>
    </source>
</evidence>
<dbReference type="CDD" id="cd14695">
    <property type="entry name" value="bZIP_HLF"/>
    <property type="match status" value="1"/>
</dbReference>
<feature type="compositionally biased region" description="Basic and acidic residues" evidence="7">
    <location>
        <begin position="239"/>
        <end position="251"/>
    </location>
</feature>
<dbReference type="InterPro" id="IPR004827">
    <property type="entry name" value="bZIP"/>
</dbReference>
<dbReference type="STRING" id="6573.A0A210QU40"/>
<reference evidence="9 10" key="1">
    <citation type="journal article" date="2017" name="Nat. Ecol. Evol.">
        <title>Scallop genome provides insights into evolution of bilaterian karyotype and development.</title>
        <authorList>
            <person name="Wang S."/>
            <person name="Zhang J."/>
            <person name="Jiao W."/>
            <person name="Li J."/>
            <person name="Xun X."/>
            <person name="Sun Y."/>
            <person name="Guo X."/>
            <person name="Huan P."/>
            <person name="Dong B."/>
            <person name="Zhang L."/>
            <person name="Hu X."/>
            <person name="Sun X."/>
            <person name="Wang J."/>
            <person name="Zhao C."/>
            <person name="Wang Y."/>
            <person name="Wang D."/>
            <person name="Huang X."/>
            <person name="Wang R."/>
            <person name="Lv J."/>
            <person name="Li Y."/>
            <person name="Zhang Z."/>
            <person name="Liu B."/>
            <person name="Lu W."/>
            <person name="Hui Y."/>
            <person name="Liang J."/>
            <person name="Zhou Z."/>
            <person name="Hou R."/>
            <person name="Li X."/>
            <person name="Liu Y."/>
            <person name="Li H."/>
            <person name="Ning X."/>
            <person name="Lin Y."/>
            <person name="Zhao L."/>
            <person name="Xing Q."/>
            <person name="Dou J."/>
            <person name="Li Y."/>
            <person name="Mao J."/>
            <person name="Guo H."/>
            <person name="Dou H."/>
            <person name="Li T."/>
            <person name="Mu C."/>
            <person name="Jiang W."/>
            <person name="Fu Q."/>
            <person name="Fu X."/>
            <person name="Miao Y."/>
            <person name="Liu J."/>
            <person name="Yu Q."/>
            <person name="Li R."/>
            <person name="Liao H."/>
            <person name="Li X."/>
            <person name="Kong Y."/>
            <person name="Jiang Z."/>
            <person name="Chourrout D."/>
            <person name="Li R."/>
            <person name="Bao Z."/>
        </authorList>
    </citation>
    <scope>NUCLEOTIDE SEQUENCE [LARGE SCALE GENOMIC DNA]</scope>
    <source>
        <strain evidence="9 10">PY_sf001</strain>
    </source>
</reference>
<feature type="region of interest" description="Disordered" evidence="7">
    <location>
        <begin position="75"/>
        <end position="108"/>
    </location>
</feature>
<evidence type="ECO:0000256" key="1">
    <source>
        <dbReference type="ARBA" id="ARBA00004123"/>
    </source>
</evidence>
<dbReference type="OrthoDB" id="6022300at2759"/>
<dbReference type="Proteomes" id="UP000242188">
    <property type="component" value="Unassembled WGS sequence"/>
</dbReference>
<dbReference type="PANTHER" id="PTHR11988:SF56">
    <property type="entry name" value="TRANSCRIPTION FACTOR CES-2"/>
    <property type="match status" value="1"/>
</dbReference>
<sequence length="384" mass="42414">MAENGTTHNNTEALQANNHNHHNDVLEHRQAMRNGHMQIAIKQESKYSSYSSEDSEDSPLDFSCKKRKFVEHDTCGRESAPSSSSNADSSSFADGRKSSDPEDGILFNGALHNQDLSDRQIEPGEIKHPAGRCSPGTTAGLAGMMSKIHAGFMSPTQLLGGVFPQNMMDPRVSQQHNGSRPFKAYPKDPLAMSMSAYGLSHGYSPFQGMDTSMLQALNITGEEFMEMYKKQLHSLRERDHNGSRGMRHLDSTPKSSSHTSSPPSSSLINANNNTFSNGSRNSSPDIGNSPPLFSVPSSSVGMDITASGRKRPKTLPDEQKDEAYWERRRKNNDAAKRSRDARRAKEDQIAIRAALLEQENLKLRVEVAALKTETAKLRCMLYNS</sequence>
<keyword evidence="5" id="KW-0804">Transcription</keyword>
<evidence type="ECO:0000259" key="8">
    <source>
        <dbReference type="PROSITE" id="PS50217"/>
    </source>
</evidence>
<feature type="compositionally biased region" description="Low complexity" evidence="7">
    <location>
        <begin position="289"/>
        <end position="300"/>
    </location>
</feature>
<dbReference type="Pfam" id="PF07716">
    <property type="entry name" value="bZIP_2"/>
    <property type="match status" value="1"/>
</dbReference>
<evidence type="ECO:0000256" key="6">
    <source>
        <dbReference type="ARBA" id="ARBA00023242"/>
    </source>
</evidence>
<dbReference type="SUPFAM" id="SSF57959">
    <property type="entry name" value="Leucine zipper domain"/>
    <property type="match status" value="1"/>
</dbReference>
<feature type="compositionally biased region" description="Polar residues" evidence="7">
    <location>
        <begin position="267"/>
        <end position="286"/>
    </location>
</feature>
<evidence type="ECO:0000256" key="4">
    <source>
        <dbReference type="ARBA" id="ARBA00023125"/>
    </source>
</evidence>
<dbReference type="EMBL" id="NEDP02001885">
    <property type="protein sequence ID" value="OWF52247.1"/>
    <property type="molecule type" value="Genomic_DNA"/>
</dbReference>
<dbReference type="PROSITE" id="PS50217">
    <property type="entry name" value="BZIP"/>
    <property type="match status" value="1"/>
</dbReference>
<evidence type="ECO:0000256" key="7">
    <source>
        <dbReference type="SAM" id="MobiDB-lite"/>
    </source>
</evidence>